<dbReference type="Gene3D" id="1.10.10.60">
    <property type="entry name" value="Homeodomain-like"/>
    <property type="match status" value="1"/>
</dbReference>
<keyword evidence="1" id="KW-0805">Transcription regulation</keyword>
<keyword evidence="3" id="KW-0804">Transcription</keyword>
<evidence type="ECO:0000256" key="5">
    <source>
        <dbReference type="SAM" id="Phobius"/>
    </source>
</evidence>
<dbReference type="PANTHER" id="PTHR43280">
    <property type="entry name" value="ARAC-FAMILY TRANSCRIPTIONAL REGULATOR"/>
    <property type="match status" value="1"/>
</dbReference>
<organism evidence="7 8">
    <name type="scientific">Ideonella lacteola</name>
    <dbReference type="NCBI Taxonomy" id="2984193"/>
    <lineage>
        <taxon>Bacteria</taxon>
        <taxon>Pseudomonadati</taxon>
        <taxon>Pseudomonadota</taxon>
        <taxon>Betaproteobacteria</taxon>
        <taxon>Burkholderiales</taxon>
        <taxon>Sphaerotilaceae</taxon>
        <taxon>Ideonella</taxon>
    </lineage>
</organism>
<comment type="caution">
    <text evidence="7">The sequence shown here is derived from an EMBL/GenBank/DDBJ whole genome shotgun (WGS) entry which is preliminary data.</text>
</comment>
<evidence type="ECO:0000313" key="8">
    <source>
        <dbReference type="Proteomes" id="UP001371218"/>
    </source>
</evidence>
<dbReference type="InterPro" id="IPR018062">
    <property type="entry name" value="HTH_AraC-typ_CS"/>
</dbReference>
<keyword evidence="5" id="KW-0812">Transmembrane</keyword>
<gene>
    <name evidence="7" type="ORF">AACH06_09855</name>
</gene>
<feature type="transmembrane region" description="Helical" evidence="5">
    <location>
        <begin position="73"/>
        <end position="95"/>
    </location>
</feature>
<dbReference type="Proteomes" id="UP001371218">
    <property type="component" value="Unassembled WGS sequence"/>
</dbReference>
<sequence length="422" mass="44143">MSDASSLGGPLPAIDTALRGALVALLALLAVALWRDRPRTVAAQAAVALALGLGLATLGTAPAWASGMDPARLAPWVGLSMGNAVLFALFARALFNDAARWRPWQAAVWLTVTGLGAARCAGQWTPGATPPGAWVAGLSAVLDLVPLACTAWVVGEAIAHWRGDLVERRRRLRWFVSVAGSADMLLTMGVRGLSPHGRLPPAWSTVEVGLQLAVAAVLAIGLLRVRRTELFPSGASALGPAPLSADGLALAHAPASPAARVPAAEPEPAPVPAPAHAAGQALEHASADTAEAVRSGQAAPAPHDEADRELATALERLMAKEQVYREEGLTVAGLAQRLAVPEYRLRRVIHQRLGHRHFNAYLNGLRLSDAQEALADPARRSLPVLTIALDAGFQSIGPFNRAFKAATGLTPTEFRQRALAET</sequence>
<dbReference type="SUPFAM" id="SSF46689">
    <property type="entry name" value="Homeodomain-like"/>
    <property type="match status" value="1"/>
</dbReference>
<feature type="transmembrane region" description="Helical" evidence="5">
    <location>
        <begin position="16"/>
        <end position="34"/>
    </location>
</feature>
<evidence type="ECO:0000256" key="1">
    <source>
        <dbReference type="ARBA" id="ARBA00023015"/>
    </source>
</evidence>
<evidence type="ECO:0000256" key="3">
    <source>
        <dbReference type="ARBA" id="ARBA00023163"/>
    </source>
</evidence>
<dbReference type="InterPro" id="IPR018060">
    <property type="entry name" value="HTH_AraC"/>
</dbReference>
<protein>
    <submittedName>
        <fullName evidence="7">Helix-turn-helix domain-containing protein</fullName>
    </submittedName>
</protein>
<evidence type="ECO:0000256" key="4">
    <source>
        <dbReference type="SAM" id="MobiDB-lite"/>
    </source>
</evidence>
<evidence type="ECO:0000256" key="2">
    <source>
        <dbReference type="ARBA" id="ARBA00023125"/>
    </source>
</evidence>
<evidence type="ECO:0000313" key="7">
    <source>
        <dbReference type="EMBL" id="MEK8031118.1"/>
    </source>
</evidence>
<dbReference type="PROSITE" id="PS01124">
    <property type="entry name" value="HTH_ARAC_FAMILY_2"/>
    <property type="match status" value="1"/>
</dbReference>
<keyword evidence="5" id="KW-0472">Membrane</keyword>
<accession>A0ABU9BMD9</accession>
<feature type="transmembrane region" description="Helical" evidence="5">
    <location>
        <begin position="174"/>
        <end position="190"/>
    </location>
</feature>
<dbReference type="SMART" id="SM00342">
    <property type="entry name" value="HTH_ARAC"/>
    <property type="match status" value="1"/>
</dbReference>
<dbReference type="InterPro" id="IPR009057">
    <property type="entry name" value="Homeodomain-like_sf"/>
</dbReference>
<dbReference type="RefSeq" id="WP_341425481.1">
    <property type="nucleotide sequence ID" value="NZ_JBBUTG010000004.1"/>
</dbReference>
<feature type="transmembrane region" description="Helical" evidence="5">
    <location>
        <begin position="132"/>
        <end position="154"/>
    </location>
</feature>
<keyword evidence="5" id="KW-1133">Transmembrane helix</keyword>
<keyword evidence="2" id="KW-0238">DNA-binding</keyword>
<dbReference type="PROSITE" id="PS00041">
    <property type="entry name" value="HTH_ARAC_FAMILY_1"/>
    <property type="match status" value="1"/>
</dbReference>
<feature type="compositionally biased region" description="Low complexity" evidence="4">
    <location>
        <begin position="274"/>
        <end position="284"/>
    </location>
</feature>
<reference evidence="7 8" key="1">
    <citation type="submission" date="2024-04" db="EMBL/GenBank/DDBJ databases">
        <title>Novel species of the genus Ideonella isolated from streams.</title>
        <authorList>
            <person name="Lu H."/>
        </authorList>
    </citation>
    <scope>NUCLEOTIDE SEQUENCE [LARGE SCALE GENOMIC DNA]</scope>
    <source>
        <strain evidence="7 8">DXS29W</strain>
    </source>
</reference>
<dbReference type="PANTHER" id="PTHR43280:SF29">
    <property type="entry name" value="ARAC-FAMILY TRANSCRIPTIONAL REGULATOR"/>
    <property type="match status" value="1"/>
</dbReference>
<name>A0ABU9BMD9_9BURK</name>
<feature type="region of interest" description="Disordered" evidence="4">
    <location>
        <begin position="258"/>
        <end position="306"/>
    </location>
</feature>
<keyword evidence="8" id="KW-1185">Reference proteome</keyword>
<proteinExistence type="predicted"/>
<feature type="transmembrane region" description="Helical" evidence="5">
    <location>
        <begin position="202"/>
        <end position="223"/>
    </location>
</feature>
<feature type="transmembrane region" description="Helical" evidence="5">
    <location>
        <begin position="41"/>
        <end position="61"/>
    </location>
</feature>
<feature type="transmembrane region" description="Helical" evidence="5">
    <location>
        <begin position="107"/>
        <end position="126"/>
    </location>
</feature>
<feature type="domain" description="HTH araC/xylS-type" evidence="6">
    <location>
        <begin position="308"/>
        <end position="417"/>
    </location>
</feature>
<evidence type="ECO:0000259" key="6">
    <source>
        <dbReference type="PROSITE" id="PS01124"/>
    </source>
</evidence>
<dbReference type="EMBL" id="JBBUTG010000004">
    <property type="protein sequence ID" value="MEK8031118.1"/>
    <property type="molecule type" value="Genomic_DNA"/>
</dbReference>
<dbReference type="Pfam" id="PF12833">
    <property type="entry name" value="HTH_18"/>
    <property type="match status" value="1"/>
</dbReference>